<dbReference type="AlphaFoldDB" id="A0AAW4J3H9"/>
<evidence type="ECO:0000313" key="2">
    <source>
        <dbReference type="Proteomes" id="UP000668068"/>
    </source>
</evidence>
<protein>
    <recommendedName>
        <fullName evidence="3">Phage protein</fullName>
    </recommendedName>
</protein>
<evidence type="ECO:0008006" key="3">
    <source>
        <dbReference type="Google" id="ProtNLM"/>
    </source>
</evidence>
<accession>A0AAW4J3H9</accession>
<sequence length="101" mass="12272">MTNLNFKIYDEIFIDPEEFFSKTRDKELNLERFIYDNESVYLKQSMNGYDFRCLLSGIMEDVEADKEYITVAKVNDGIMIRHKVRDEFEDEFINEWFLKCQ</sequence>
<dbReference type="Proteomes" id="UP000668068">
    <property type="component" value="Unassembled WGS sequence"/>
</dbReference>
<dbReference type="EMBL" id="JAENQP010000007">
    <property type="protein sequence ID" value="MBO3359505.1"/>
    <property type="molecule type" value="Genomic_DNA"/>
</dbReference>
<dbReference type="RefSeq" id="WP_208340784.1">
    <property type="nucleotide sequence ID" value="NZ_JAENQO010000007.1"/>
</dbReference>
<comment type="caution">
    <text evidence="1">The sequence shown here is derived from an EMBL/GenBank/DDBJ whole genome shotgun (WGS) entry which is preliminary data.</text>
</comment>
<gene>
    <name evidence="1" type="ORF">JJB47_12050</name>
</gene>
<name>A0AAW4J3H9_CLOPF</name>
<organism evidence="1 2">
    <name type="scientific">Clostridium perfringens</name>
    <dbReference type="NCBI Taxonomy" id="1502"/>
    <lineage>
        <taxon>Bacteria</taxon>
        <taxon>Bacillati</taxon>
        <taxon>Bacillota</taxon>
        <taxon>Clostridia</taxon>
        <taxon>Eubacteriales</taxon>
        <taxon>Clostridiaceae</taxon>
        <taxon>Clostridium</taxon>
    </lineage>
</organism>
<reference evidence="1" key="1">
    <citation type="submission" date="2020-12" db="EMBL/GenBank/DDBJ databases">
        <title>Comparative genomics of Clostridium perfringens reveals patterns of host-associated phylogenetic clades and virulence factors.</title>
        <authorList>
            <person name="Smith A.H."/>
            <person name="Geier R."/>
        </authorList>
    </citation>
    <scope>NUCLEOTIDE SEQUENCE</scope>
    <source>
        <strain evidence="1">CHD30677R</strain>
    </source>
</reference>
<evidence type="ECO:0000313" key="1">
    <source>
        <dbReference type="EMBL" id="MBO3359505.1"/>
    </source>
</evidence>
<proteinExistence type="predicted"/>